<comment type="caution">
    <text evidence="6">The sequence shown here is derived from an EMBL/GenBank/DDBJ whole genome shotgun (WGS) entry which is preliminary data.</text>
</comment>
<accession>A0ABP7W1Y5</accession>
<organism evidence="6 7">
    <name type="scientific">Actinomadura miaoliensis</name>
    <dbReference type="NCBI Taxonomy" id="430685"/>
    <lineage>
        <taxon>Bacteria</taxon>
        <taxon>Bacillati</taxon>
        <taxon>Actinomycetota</taxon>
        <taxon>Actinomycetes</taxon>
        <taxon>Streptosporangiales</taxon>
        <taxon>Thermomonosporaceae</taxon>
        <taxon>Actinomadura</taxon>
    </lineage>
</organism>
<dbReference type="PANTHER" id="PTHR30055:SF148">
    <property type="entry name" value="TETR-FAMILY TRANSCRIPTIONAL REGULATOR"/>
    <property type="match status" value="1"/>
</dbReference>
<dbReference type="PRINTS" id="PR00455">
    <property type="entry name" value="HTHTETR"/>
</dbReference>
<evidence type="ECO:0000256" key="4">
    <source>
        <dbReference type="PROSITE-ProRule" id="PRU00335"/>
    </source>
</evidence>
<feature type="domain" description="HTH tetR-type" evidence="5">
    <location>
        <begin position="1"/>
        <end position="59"/>
    </location>
</feature>
<evidence type="ECO:0000256" key="3">
    <source>
        <dbReference type="ARBA" id="ARBA00023163"/>
    </source>
</evidence>
<sequence length="190" mass="19852">MDAAIVAACRQLLAEAGYGGITMDTVAARAGVGKAAIYRRYAGKQEMVFAAAVHDLTITAPADSGSLRADLTALCADIAASLTTIPAPSLLGLLADITADPASAARIQEAFVETERACVTEVLERAVRRGELPAVPDLTAVHALLTGSMLSWILMLHRTDRRTLDEFAAAIADLVTTTLTARPPKPSPAE</sequence>
<dbReference type="InterPro" id="IPR050109">
    <property type="entry name" value="HTH-type_TetR-like_transc_reg"/>
</dbReference>
<evidence type="ECO:0000256" key="2">
    <source>
        <dbReference type="ARBA" id="ARBA00023125"/>
    </source>
</evidence>
<dbReference type="InterPro" id="IPR011075">
    <property type="entry name" value="TetR_C"/>
</dbReference>
<keyword evidence="1" id="KW-0805">Transcription regulation</keyword>
<keyword evidence="2 4" id="KW-0238">DNA-binding</keyword>
<dbReference type="Pfam" id="PF00440">
    <property type="entry name" value="TetR_N"/>
    <property type="match status" value="1"/>
</dbReference>
<dbReference type="SUPFAM" id="SSF46689">
    <property type="entry name" value="Homeodomain-like"/>
    <property type="match status" value="1"/>
</dbReference>
<dbReference type="Pfam" id="PF16859">
    <property type="entry name" value="TetR_C_11"/>
    <property type="match status" value="1"/>
</dbReference>
<name>A0ABP7W1Y5_9ACTN</name>
<reference evidence="7" key="1">
    <citation type="journal article" date="2019" name="Int. J. Syst. Evol. Microbiol.">
        <title>The Global Catalogue of Microorganisms (GCM) 10K type strain sequencing project: providing services to taxonomists for standard genome sequencing and annotation.</title>
        <authorList>
            <consortium name="The Broad Institute Genomics Platform"/>
            <consortium name="The Broad Institute Genome Sequencing Center for Infectious Disease"/>
            <person name="Wu L."/>
            <person name="Ma J."/>
        </authorList>
    </citation>
    <scope>NUCLEOTIDE SEQUENCE [LARGE SCALE GENOMIC DNA]</scope>
    <source>
        <strain evidence="7">JCM 16702</strain>
    </source>
</reference>
<dbReference type="Gene3D" id="1.10.357.10">
    <property type="entry name" value="Tetracycline Repressor, domain 2"/>
    <property type="match status" value="1"/>
</dbReference>
<gene>
    <name evidence="6" type="ORF">GCM10022214_40360</name>
</gene>
<feature type="DNA-binding region" description="H-T-H motif" evidence="4">
    <location>
        <begin position="22"/>
        <end position="41"/>
    </location>
</feature>
<protein>
    <submittedName>
        <fullName evidence="6">TetR/AcrR family transcriptional regulator</fullName>
    </submittedName>
</protein>
<dbReference type="PROSITE" id="PS50977">
    <property type="entry name" value="HTH_TETR_2"/>
    <property type="match status" value="1"/>
</dbReference>
<keyword evidence="7" id="KW-1185">Reference proteome</keyword>
<evidence type="ECO:0000313" key="7">
    <source>
        <dbReference type="Proteomes" id="UP001500683"/>
    </source>
</evidence>
<evidence type="ECO:0000259" key="5">
    <source>
        <dbReference type="PROSITE" id="PS50977"/>
    </source>
</evidence>
<dbReference type="Proteomes" id="UP001500683">
    <property type="component" value="Unassembled WGS sequence"/>
</dbReference>
<evidence type="ECO:0000256" key="1">
    <source>
        <dbReference type="ARBA" id="ARBA00023015"/>
    </source>
</evidence>
<dbReference type="Gene3D" id="1.10.10.60">
    <property type="entry name" value="Homeodomain-like"/>
    <property type="match status" value="1"/>
</dbReference>
<proteinExistence type="predicted"/>
<evidence type="ECO:0000313" key="6">
    <source>
        <dbReference type="EMBL" id="GAA4078295.1"/>
    </source>
</evidence>
<dbReference type="SUPFAM" id="SSF48498">
    <property type="entry name" value="Tetracyclin repressor-like, C-terminal domain"/>
    <property type="match status" value="1"/>
</dbReference>
<dbReference type="InterPro" id="IPR001647">
    <property type="entry name" value="HTH_TetR"/>
</dbReference>
<dbReference type="InterPro" id="IPR036271">
    <property type="entry name" value="Tet_transcr_reg_TetR-rel_C_sf"/>
</dbReference>
<dbReference type="EMBL" id="BAAAZG010000025">
    <property type="protein sequence ID" value="GAA4078295.1"/>
    <property type="molecule type" value="Genomic_DNA"/>
</dbReference>
<dbReference type="InterPro" id="IPR009057">
    <property type="entry name" value="Homeodomain-like_sf"/>
</dbReference>
<dbReference type="PANTHER" id="PTHR30055">
    <property type="entry name" value="HTH-TYPE TRANSCRIPTIONAL REGULATOR RUTR"/>
    <property type="match status" value="1"/>
</dbReference>
<keyword evidence="3" id="KW-0804">Transcription</keyword>